<reference evidence="4 5" key="1">
    <citation type="submission" date="2020-04" db="EMBL/GenBank/DDBJ databases">
        <authorList>
            <person name="Basu S."/>
            <person name="Maruthanayagam V."/>
            <person name="Chakraborty S."/>
            <person name="Pramanik A."/>
            <person name="Mukherjee J."/>
            <person name="Brink B."/>
        </authorList>
    </citation>
    <scope>NUCLEOTIDE SEQUENCE [LARGE SCALE GENOMIC DNA]</scope>
    <source>
        <strain evidence="4 5">AP17</strain>
    </source>
</reference>
<name>A0A6H1U7V3_9CYAN</name>
<keyword evidence="1 2" id="KW-0175">Coiled coil</keyword>
<organism evidence="4 5">
    <name type="scientific">Oxynema aestuarii AP17</name>
    <dbReference type="NCBI Taxonomy" id="2064643"/>
    <lineage>
        <taxon>Bacteria</taxon>
        <taxon>Bacillati</taxon>
        <taxon>Cyanobacteriota</taxon>
        <taxon>Cyanophyceae</taxon>
        <taxon>Oscillatoriophycideae</taxon>
        <taxon>Oscillatoriales</taxon>
        <taxon>Oscillatoriaceae</taxon>
        <taxon>Oxynema</taxon>
        <taxon>Oxynema aestuarii</taxon>
    </lineage>
</organism>
<dbReference type="GO" id="GO:0010207">
    <property type="term" value="P:photosystem II assembly"/>
    <property type="evidence" value="ECO:0007669"/>
    <property type="project" value="InterPro"/>
</dbReference>
<keyword evidence="5" id="KW-1185">Reference proteome</keyword>
<dbReference type="Proteomes" id="UP000500857">
    <property type="component" value="Chromosome"/>
</dbReference>
<dbReference type="InterPro" id="IPR017499">
    <property type="entry name" value="Thf1"/>
</dbReference>
<evidence type="ECO:0000313" key="4">
    <source>
        <dbReference type="EMBL" id="QIZ73719.1"/>
    </source>
</evidence>
<protein>
    <recommendedName>
        <fullName evidence="2">Protein Thf1</fullName>
    </recommendedName>
</protein>
<evidence type="ECO:0000256" key="1">
    <source>
        <dbReference type="ARBA" id="ARBA00023054"/>
    </source>
</evidence>
<sequence>MNNVRTVSDTKRAFYSTHTRPINSIYRRVVEELMVEMHLLSVNTDFHYDPIYALGVVTSFDRFMQGYRPERDREGIFNALCQSIEADPQQYRSDAQRILDSTRELSDTEILGVLKRSEGNDRTHELQQLLSEISSNPKFKYSRLFGIGVFTLLEQTQANALKDAKQREELFSAIAAALNLPEEKIKKDVELYQSNLEKMTQARSVMEDIIAADRKKREQRAQQQKQKDAVATPPSSDDEGNSES</sequence>
<dbReference type="KEGG" id="oxy:HCG48_12410"/>
<dbReference type="PANTHER" id="PTHR34793">
    <property type="entry name" value="PROTEIN THYLAKOID FORMATION 1, CHLOROPLASTIC"/>
    <property type="match status" value="1"/>
</dbReference>
<comment type="function">
    <text evidence="2">May be involved in photosynthetic membrane biogenesis.</text>
</comment>
<accession>A0A6H1U7V3</accession>
<proteinExistence type="inferred from homology"/>
<gene>
    <name evidence="2" type="primary">thf1</name>
    <name evidence="4" type="ORF">HCG48_12410</name>
</gene>
<dbReference type="PANTHER" id="PTHR34793:SF1">
    <property type="entry name" value="PROTEIN THYLAKOID FORMATION 1, CHLOROPLASTIC"/>
    <property type="match status" value="1"/>
</dbReference>
<dbReference type="HAMAP" id="MF_01843">
    <property type="entry name" value="Thf1"/>
    <property type="match status" value="1"/>
</dbReference>
<evidence type="ECO:0000256" key="3">
    <source>
        <dbReference type="SAM" id="MobiDB-lite"/>
    </source>
</evidence>
<evidence type="ECO:0000313" key="5">
    <source>
        <dbReference type="Proteomes" id="UP000500857"/>
    </source>
</evidence>
<dbReference type="AlphaFoldDB" id="A0A6H1U7V3"/>
<comment type="similarity">
    <text evidence="2">Belongs to the THF1 family.</text>
</comment>
<dbReference type="EMBL" id="CP051167">
    <property type="protein sequence ID" value="QIZ73719.1"/>
    <property type="molecule type" value="Genomic_DNA"/>
</dbReference>
<feature type="region of interest" description="Disordered" evidence="3">
    <location>
        <begin position="210"/>
        <end position="244"/>
    </location>
</feature>
<feature type="compositionally biased region" description="Basic and acidic residues" evidence="3">
    <location>
        <begin position="211"/>
        <end position="228"/>
    </location>
</feature>
<dbReference type="Pfam" id="PF11264">
    <property type="entry name" value="ThylakoidFormat"/>
    <property type="match status" value="1"/>
</dbReference>
<dbReference type="GO" id="GO:0030096">
    <property type="term" value="C:plasma membrane-derived thylakoid photosystem II"/>
    <property type="evidence" value="ECO:0007669"/>
    <property type="project" value="TreeGrafter"/>
</dbReference>
<evidence type="ECO:0000256" key="2">
    <source>
        <dbReference type="HAMAP-Rule" id="MF_01843"/>
    </source>
</evidence>
<dbReference type="NCBIfam" id="TIGR03060">
    <property type="entry name" value="PS_II_psb29"/>
    <property type="match status" value="1"/>
</dbReference>